<proteinExistence type="predicted"/>
<protein>
    <recommendedName>
        <fullName evidence="3">DUF559 domain-containing protein</fullName>
    </recommendedName>
</protein>
<accession>A0ABN1HUF9</accession>
<evidence type="ECO:0000313" key="2">
    <source>
        <dbReference type="Proteomes" id="UP001500724"/>
    </source>
</evidence>
<name>A0ABN1HUF9_9ACTN</name>
<comment type="caution">
    <text evidence="1">The sequence shown here is derived from an EMBL/GenBank/DDBJ whole genome shotgun (WGS) entry which is preliminary data.</text>
</comment>
<reference evidence="1 2" key="1">
    <citation type="journal article" date="2019" name="Int. J. Syst. Evol. Microbiol.">
        <title>The Global Catalogue of Microorganisms (GCM) 10K type strain sequencing project: providing services to taxonomists for standard genome sequencing and annotation.</title>
        <authorList>
            <consortium name="The Broad Institute Genomics Platform"/>
            <consortium name="The Broad Institute Genome Sequencing Center for Infectious Disease"/>
            <person name="Wu L."/>
            <person name="Ma J."/>
        </authorList>
    </citation>
    <scope>NUCLEOTIDE SEQUENCE [LARGE SCALE GENOMIC DNA]</scope>
    <source>
        <strain evidence="1 2">JCM 10367</strain>
    </source>
</reference>
<dbReference type="Proteomes" id="UP001500724">
    <property type="component" value="Unassembled WGS sequence"/>
</dbReference>
<organism evidence="1 2">
    <name type="scientific">Streptomyces thermocarboxydovorans</name>
    <dbReference type="NCBI Taxonomy" id="59298"/>
    <lineage>
        <taxon>Bacteria</taxon>
        <taxon>Bacillati</taxon>
        <taxon>Actinomycetota</taxon>
        <taxon>Actinomycetes</taxon>
        <taxon>Kitasatosporales</taxon>
        <taxon>Streptomycetaceae</taxon>
        <taxon>Streptomyces</taxon>
    </lineage>
</organism>
<sequence length="120" mass="13521">MIDIPEELAHAQEKFNGAKGRAFIAGLPRLTAAFLDRWKLRVTGAPMHGVSALVLPVDRADGTPAVLKLQIRDEEMHLDRARALAWTRARLLENIIWNIEDGDPVEQEHLEIARRLGRRG</sequence>
<keyword evidence="2" id="KW-1185">Reference proteome</keyword>
<dbReference type="EMBL" id="BAAAGU010000078">
    <property type="protein sequence ID" value="GAA0668068.1"/>
    <property type="molecule type" value="Genomic_DNA"/>
</dbReference>
<gene>
    <name evidence="1" type="ORF">GCM10009535_54920</name>
</gene>
<evidence type="ECO:0008006" key="3">
    <source>
        <dbReference type="Google" id="ProtNLM"/>
    </source>
</evidence>
<evidence type="ECO:0000313" key="1">
    <source>
        <dbReference type="EMBL" id="GAA0668068.1"/>
    </source>
</evidence>